<proteinExistence type="predicted"/>
<protein>
    <submittedName>
        <fullName evidence="1">Uncharacterized protein</fullName>
    </submittedName>
</protein>
<evidence type="ECO:0000313" key="2">
    <source>
        <dbReference type="Proteomes" id="UP000193346"/>
    </source>
</evidence>
<gene>
    <name evidence="1" type="ORF">BV913_00300</name>
</gene>
<accession>A0ABX3WQK4</accession>
<name>A0ABX3WQK4_9NEIS</name>
<dbReference type="EMBL" id="MTAC01000001">
    <property type="protein sequence ID" value="OSI37109.1"/>
    <property type="molecule type" value="Genomic_DNA"/>
</dbReference>
<organism evidence="1 2">
    <name type="scientific">Neisseria dumasiana</name>
    <dbReference type="NCBI Taxonomy" id="1931275"/>
    <lineage>
        <taxon>Bacteria</taxon>
        <taxon>Pseudomonadati</taxon>
        <taxon>Pseudomonadota</taxon>
        <taxon>Betaproteobacteria</taxon>
        <taxon>Neisseriales</taxon>
        <taxon>Neisseriaceae</taxon>
        <taxon>Neisseria</taxon>
    </lineage>
</organism>
<comment type="caution">
    <text evidence="1">The sequence shown here is derived from an EMBL/GenBank/DDBJ whole genome shotgun (WGS) entry which is preliminary data.</text>
</comment>
<sequence>MVSKFMMFAEILKRNRTLPSRYDGVKGMFRYGRHKITGLFMLFKTLQDSLKTQKYTSDGKGFGLFLIAVYR</sequence>
<dbReference type="Proteomes" id="UP000193346">
    <property type="component" value="Unassembled WGS sequence"/>
</dbReference>
<keyword evidence="2" id="KW-1185">Reference proteome</keyword>
<evidence type="ECO:0000313" key="1">
    <source>
        <dbReference type="EMBL" id="OSI37109.1"/>
    </source>
</evidence>
<reference evidence="1 2" key="1">
    <citation type="submission" date="2017-01" db="EMBL/GenBank/DDBJ databases">
        <authorList>
            <person name="Wolfgang W.J."/>
            <person name="Cole J."/>
            <person name="Wroblewski D."/>
            <person name="Mcginnis J."/>
            <person name="Musser K.A."/>
        </authorList>
    </citation>
    <scope>NUCLEOTIDE SEQUENCE [LARGE SCALE GENOMIC DNA]</scope>
    <source>
        <strain evidence="1 2">93087</strain>
    </source>
</reference>